<sequence>MPRVDRWAFVRRRVKEQLLPIGLLLAITVGIMFPSLGVAAGKFAVTNYLAAGIFFIGGMKLRTEEARNALNNLPAILWGTCSILLVSAVLGTRVNNVFPLTVPEFSLGIALFVCMPCTINSGAALAAQSGGNFALALLLTLISSILGVFVVPFLLNNLTYFGASVSLPIKEMVVKLCTTVLLPLFLGKASCRHLLPSSSHVPLPLPLRPSTFSQLTPPRPRRSLQDSEGEDKLLKSPAEGEQGEVKRRGELLGLVSNVLIIMTPWIQISRSAQRDVFSAVTPAELLV</sequence>
<keyword evidence="2" id="KW-1133">Transmembrane helix</keyword>
<keyword evidence="5" id="KW-1185">Reference proteome</keyword>
<dbReference type="GeneID" id="17300180"/>
<gene>
    <name evidence="3" type="ORF">GUITHDRAFT_140534</name>
</gene>
<proteinExistence type="predicted"/>
<dbReference type="InterPro" id="IPR038770">
    <property type="entry name" value="Na+/solute_symporter_sf"/>
</dbReference>
<evidence type="ECO:0000313" key="3">
    <source>
        <dbReference type="EMBL" id="EKX43499.1"/>
    </source>
</evidence>
<feature type="transmembrane region" description="Helical" evidence="2">
    <location>
        <begin position="105"/>
        <end position="126"/>
    </location>
</feature>
<dbReference type="eggNOG" id="KOG4821">
    <property type="taxonomic scope" value="Eukaryota"/>
</dbReference>
<dbReference type="OrthoDB" id="188035at2759"/>
<reference evidence="4" key="3">
    <citation type="submission" date="2015-06" db="UniProtKB">
        <authorList>
            <consortium name="EnsemblProtists"/>
        </authorList>
    </citation>
    <scope>IDENTIFICATION</scope>
</reference>
<keyword evidence="2" id="KW-0472">Membrane</keyword>
<dbReference type="EnsemblProtists" id="EKX43499">
    <property type="protein sequence ID" value="EKX43499"/>
    <property type="gene ID" value="GUITHDRAFT_140534"/>
</dbReference>
<dbReference type="KEGG" id="gtt:GUITHDRAFT_140534"/>
<feature type="region of interest" description="Disordered" evidence="1">
    <location>
        <begin position="212"/>
        <end position="242"/>
    </location>
</feature>
<protein>
    <submittedName>
        <fullName evidence="3 4">Uncharacterized protein</fullName>
    </submittedName>
</protein>
<feature type="transmembrane region" description="Helical" evidence="2">
    <location>
        <begin position="133"/>
        <end position="155"/>
    </location>
</feature>
<evidence type="ECO:0000313" key="4">
    <source>
        <dbReference type="EnsemblProtists" id="EKX43499"/>
    </source>
</evidence>
<dbReference type="EMBL" id="JH993010">
    <property type="protein sequence ID" value="EKX43499.1"/>
    <property type="molecule type" value="Genomic_DNA"/>
</dbReference>
<organism evidence="3">
    <name type="scientific">Guillardia theta (strain CCMP2712)</name>
    <name type="common">Cryptophyte</name>
    <dbReference type="NCBI Taxonomy" id="905079"/>
    <lineage>
        <taxon>Eukaryota</taxon>
        <taxon>Cryptophyceae</taxon>
        <taxon>Pyrenomonadales</taxon>
        <taxon>Geminigeraceae</taxon>
        <taxon>Guillardia</taxon>
    </lineage>
</organism>
<dbReference type="Pfam" id="PF13593">
    <property type="entry name" value="SBF_like"/>
    <property type="match status" value="1"/>
</dbReference>
<evidence type="ECO:0000313" key="5">
    <source>
        <dbReference type="Proteomes" id="UP000011087"/>
    </source>
</evidence>
<evidence type="ECO:0000256" key="2">
    <source>
        <dbReference type="SAM" id="Phobius"/>
    </source>
</evidence>
<dbReference type="PANTHER" id="PTHR18640:SF10">
    <property type="entry name" value="SODIUM_METABOLITE COTRANSPORTER BASS4, CHLOROPLASTIC-RELATED"/>
    <property type="match status" value="1"/>
</dbReference>
<dbReference type="PaxDb" id="55529-EKX43499"/>
<accession>L1J5V3</accession>
<dbReference type="PANTHER" id="PTHR18640">
    <property type="entry name" value="SOLUTE CARRIER FAMILY 10 MEMBER 7"/>
    <property type="match status" value="1"/>
</dbReference>
<dbReference type="RefSeq" id="XP_005830479.1">
    <property type="nucleotide sequence ID" value="XM_005830422.1"/>
</dbReference>
<dbReference type="AlphaFoldDB" id="L1J5V3"/>
<name>L1J5V3_GUITC</name>
<keyword evidence="2" id="KW-0812">Transmembrane</keyword>
<feature type="transmembrane region" description="Helical" evidence="2">
    <location>
        <begin position="45"/>
        <end position="61"/>
    </location>
</feature>
<reference evidence="3 5" key="1">
    <citation type="journal article" date="2012" name="Nature">
        <title>Algal genomes reveal evolutionary mosaicism and the fate of nucleomorphs.</title>
        <authorList>
            <consortium name="DOE Joint Genome Institute"/>
            <person name="Curtis B.A."/>
            <person name="Tanifuji G."/>
            <person name="Burki F."/>
            <person name="Gruber A."/>
            <person name="Irimia M."/>
            <person name="Maruyama S."/>
            <person name="Arias M.C."/>
            <person name="Ball S.G."/>
            <person name="Gile G.H."/>
            <person name="Hirakawa Y."/>
            <person name="Hopkins J.F."/>
            <person name="Kuo A."/>
            <person name="Rensing S.A."/>
            <person name="Schmutz J."/>
            <person name="Symeonidi A."/>
            <person name="Elias M."/>
            <person name="Eveleigh R.J."/>
            <person name="Herman E.K."/>
            <person name="Klute M.J."/>
            <person name="Nakayama T."/>
            <person name="Obornik M."/>
            <person name="Reyes-Prieto A."/>
            <person name="Armbrust E.V."/>
            <person name="Aves S.J."/>
            <person name="Beiko R.G."/>
            <person name="Coutinho P."/>
            <person name="Dacks J.B."/>
            <person name="Durnford D.G."/>
            <person name="Fast N.M."/>
            <person name="Green B.R."/>
            <person name="Grisdale C.J."/>
            <person name="Hempel F."/>
            <person name="Henrissat B."/>
            <person name="Hoppner M.P."/>
            <person name="Ishida K."/>
            <person name="Kim E."/>
            <person name="Koreny L."/>
            <person name="Kroth P.G."/>
            <person name="Liu Y."/>
            <person name="Malik S.B."/>
            <person name="Maier U.G."/>
            <person name="McRose D."/>
            <person name="Mock T."/>
            <person name="Neilson J.A."/>
            <person name="Onodera N.T."/>
            <person name="Poole A.M."/>
            <person name="Pritham E.J."/>
            <person name="Richards T.A."/>
            <person name="Rocap G."/>
            <person name="Roy S.W."/>
            <person name="Sarai C."/>
            <person name="Schaack S."/>
            <person name="Shirato S."/>
            <person name="Slamovits C.H."/>
            <person name="Spencer D.F."/>
            <person name="Suzuki S."/>
            <person name="Worden A.Z."/>
            <person name="Zauner S."/>
            <person name="Barry K."/>
            <person name="Bell C."/>
            <person name="Bharti A.K."/>
            <person name="Crow J.A."/>
            <person name="Grimwood J."/>
            <person name="Kramer R."/>
            <person name="Lindquist E."/>
            <person name="Lucas S."/>
            <person name="Salamov A."/>
            <person name="McFadden G.I."/>
            <person name="Lane C.E."/>
            <person name="Keeling P.J."/>
            <person name="Gray M.W."/>
            <person name="Grigoriev I.V."/>
            <person name="Archibald J.M."/>
        </authorList>
    </citation>
    <scope>NUCLEOTIDE SEQUENCE</scope>
    <source>
        <strain evidence="3 5">CCMP2712</strain>
    </source>
</reference>
<evidence type="ECO:0000256" key="1">
    <source>
        <dbReference type="SAM" id="MobiDB-lite"/>
    </source>
</evidence>
<dbReference type="HOGENOM" id="CLU_971297_0_0_1"/>
<feature type="transmembrane region" description="Helical" evidence="2">
    <location>
        <begin position="73"/>
        <end position="93"/>
    </location>
</feature>
<dbReference type="OMA" id="NCAPATI"/>
<reference evidence="5" key="2">
    <citation type="submission" date="2012-11" db="EMBL/GenBank/DDBJ databases">
        <authorList>
            <person name="Kuo A."/>
            <person name="Curtis B.A."/>
            <person name="Tanifuji G."/>
            <person name="Burki F."/>
            <person name="Gruber A."/>
            <person name="Irimia M."/>
            <person name="Maruyama S."/>
            <person name="Arias M.C."/>
            <person name="Ball S.G."/>
            <person name="Gile G.H."/>
            <person name="Hirakawa Y."/>
            <person name="Hopkins J.F."/>
            <person name="Rensing S.A."/>
            <person name="Schmutz J."/>
            <person name="Symeonidi A."/>
            <person name="Elias M."/>
            <person name="Eveleigh R.J."/>
            <person name="Herman E.K."/>
            <person name="Klute M.J."/>
            <person name="Nakayama T."/>
            <person name="Obornik M."/>
            <person name="Reyes-Prieto A."/>
            <person name="Armbrust E.V."/>
            <person name="Aves S.J."/>
            <person name="Beiko R.G."/>
            <person name="Coutinho P."/>
            <person name="Dacks J.B."/>
            <person name="Durnford D.G."/>
            <person name="Fast N.M."/>
            <person name="Green B.R."/>
            <person name="Grisdale C."/>
            <person name="Hempe F."/>
            <person name="Henrissat B."/>
            <person name="Hoppner M.P."/>
            <person name="Ishida K.-I."/>
            <person name="Kim E."/>
            <person name="Koreny L."/>
            <person name="Kroth P.G."/>
            <person name="Liu Y."/>
            <person name="Malik S.-B."/>
            <person name="Maier U.G."/>
            <person name="McRose D."/>
            <person name="Mock T."/>
            <person name="Neilson J.A."/>
            <person name="Onodera N.T."/>
            <person name="Poole A.M."/>
            <person name="Pritham E.J."/>
            <person name="Richards T.A."/>
            <person name="Rocap G."/>
            <person name="Roy S.W."/>
            <person name="Sarai C."/>
            <person name="Schaack S."/>
            <person name="Shirato S."/>
            <person name="Slamovits C.H."/>
            <person name="Spencer D.F."/>
            <person name="Suzuki S."/>
            <person name="Worden A.Z."/>
            <person name="Zauner S."/>
            <person name="Barry K."/>
            <person name="Bell C."/>
            <person name="Bharti A.K."/>
            <person name="Crow J.A."/>
            <person name="Grimwood J."/>
            <person name="Kramer R."/>
            <person name="Lindquist E."/>
            <person name="Lucas S."/>
            <person name="Salamov A."/>
            <person name="McFadden G.I."/>
            <person name="Lane C.E."/>
            <person name="Keeling P.J."/>
            <person name="Gray M.W."/>
            <person name="Grigoriev I.V."/>
            <person name="Archibald J.M."/>
        </authorList>
    </citation>
    <scope>NUCLEOTIDE SEQUENCE</scope>
    <source>
        <strain evidence="5">CCMP2712</strain>
    </source>
</reference>
<dbReference type="Gene3D" id="1.20.1530.20">
    <property type="match status" value="1"/>
</dbReference>
<dbReference type="Proteomes" id="UP000011087">
    <property type="component" value="Unassembled WGS sequence"/>
</dbReference>
<dbReference type="InterPro" id="IPR016833">
    <property type="entry name" value="Put_Na-Bile_cotransptr"/>
</dbReference>
<feature type="transmembrane region" description="Helical" evidence="2">
    <location>
        <begin position="21"/>
        <end position="39"/>
    </location>
</feature>